<dbReference type="Gene3D" id="2.40.170.20">
    <property type="entry name" value="TonB-dependent receptor, beta-barrel domain"/>
    <property type="match status" value="1"/>
</dbReference>
<comment type="similarity">
    <text evidence="2 10 11">Belongs to the TonB-dependent receptor family.</text>
</comment>
<keyword evidence="5 10" id="KW-0812">Transmembrane</keyword>
<keyword evidence="7 10" id="KW-0472">Membrane</keyword>
<dbReference type="Pfam" id="PF00593">
    <property type="entry name" value="TonB_dep_Rec_b-barrel"/>
    <property type="match status" value="1"/>
</dbReference>
<evidence type="ECO:0000256" key="4">
    <source>
        <dbReference type="ARBA" id="ARBA00022452"/>
    </source>
</evidence>
<dbReference type="InterPro" id="IPR000531">
    <property type="entry name" value="Beta-barrel_TonB"/>
</dbReference>
<dbReference type="InterPro" id="IPR037066">
    <property type="entry name" value="Plug_dom_sf"/>
</dbReference>
<dbReference type="Proteomes" id="UP000624279">
    <property type="component" value="Unassembled WGS sequence"/>
</dbReference>
<dbReference type="Pfam" id="PF07715">
    <property type="entry name" value="Plug"/>
    <property type="match status" value="1"/>
</dbReference>
<gene>
    <name evidence="15" type="ORF">H8K55_05265</name>
</gene>
<evidence type="ECO:0000256" key="2">
    <source>
        <dbReference type="ARBA" id="ARBA00009810"/>
    </source>
</evidence>
<evidence type="ECO:0000259" key="13">
    <source>
        <dbReference type="Pfam" id="PF00593"/>
    </source>
</evidence>
<evidence type="ECO:0000256" key="9">
    <source>
        <dbReference type="ARBA" id="ARBA00023237"/>
    </source>
</evidence>
<dbReference type="InterPro" id="IPR039426">
    <property type="entry name" value="TonB-dep_rcpt-like"/>
</dbReference>
<keyword evidence="6 11" id="KW-0798">TonB box</keyword>
<dbReference type="EMBL" id="JACOGA010000004">
    <property type="protein sequence ID" value="MBC3872986.1"/>
    <property type="molecule type" value="Genomic_DNA"/>
</dbReference>
<name>A0ABR6Y8Q0_9BURK</name>
<dbReference type="RefSeq" id="WP_186941033.1">
    <property type="nucleotide sequence ID" value="NZ_JACOGA010000004.1"/>
</dbReference>
<dbReference type="InterPro" id="IPR036942">
    <property type="entry name" value="Beta-barrel_TonB_sf"/>
</dbReference>
<protein>
    <submittedName>
        <fullName evidence="15">TonB-dependent receptor</fullName>
    </submittedName>
</protein>
<keyword evidence="9 10" id="KW-0998">Cell outer membrane</keyword>
<dbReference type="SUPFAM" id="SSF56935">
    <property type="entry name" value="Porins"/>
    <property type="match status" value="1"/>
</dbReference>
<evidence type="ECO:0000256" key="5">
    <source>
        <dbReference type="ARBA" id="ARBA00022692"/>
    </source>
</evidence>
<dbReference type="PANTHER" id="PTHR47234:SF2">
    <property type="entry name" value="TONB-DEPENDENT RECEPTOR"/>
    <property type="match status" value="1"/>
</dbReference>
<evidence type="ECO:0000256" key="7">
    <source>
        <dbReference type="ARBA" id="ARBA00023136"/>
    </source>
</evidence>
<feature type="signal peptide" evidence="12">
    <location>
        <begin position="1"/>
        <end position="32"/>
    </location>
</feature>
<dbReference type="PANTHER" id="PTHR47234">
    <property type="match status" value="1"/>
</dbReference>
<evidence type="ECO:0000256" key="12">
    <source>
        <dbReference type="SAM" id="SignalP"/>
    </source>
</evidence>
<reference evidence="15 16" key="1">
    <citation type="submission" date="2020-08" db="EMBL/GenBank/DDBJ databases">
        <title>Novel species isolated from subtropical streams in China.</title>
        <authorList>
            <person name="Lu H."/>
        </authorList>
    </citation>
    <scope>NUCLEOTIDE SEQUENCE [LARGE SCALE GENOMIC DNA]</scope>
    <source>
        <strain evidence="15 16">LX15W</strain>
    </source>
</reference>
<keyword evidence="8 15" id="KW-0675">Receptor</keyword>
<feature type="chain" id="PRO_5046225505" evidence="12">
    <location>
        <begin position="33"/>
        <end position="947"/>
    </location>
</feature>
<evidence type="ECO:0000259" key="14">
    <source>
        <dbReference type="Pfam" id="PF07715"/>
    </source>
</evidence>
<comment type="caution">
    <text evidence="15">The sequence shown here is derived from an EMBL/GenBank/DDBJ whole genome shotgun (WGS) entry which is preliminary data.</text>
</comment>
<organism evidence="15 16">
    <name type="scientific">Undibacterium flavidum</name>
    <dbReference type="NCBI Taxonomy" id="2762297"/>
    <lineage>
        <taxon>Bacteria</taxon>
        <taxon>Pseudomonadati</taxon>
        <taxon>Pseudomonadota</taxon>
        <taxon>Betaproteobacteria</taxon>
        <taxon>Burkholderiales</taxon>
        <taxon>Oxalobacteraceae</taxon>
        <taxon>Undibacterium</taxon>
    </lineage>
</organism>
<evidence type="ECO:0000256" key="10">
    <source>
        <dbReference type="PROSITE-ProRule" id="PRU01360"/>
    </source>
</evidence>
<keyword evidence="3 10" id="KW-0813">Transport</keyword>
<evidence type="ECO:0000256" key="6">
    <source>
        <dbReference type="ARBA" id="ARBA00023077"/>
    </source>
</evidence>
<dbReference type="InterPro" id="IPR012910">
    <property type="entry name" value="Plug_dom"/>
</dbReference>
<dbReference type="PROSITE" id="PS52016">
    <property type="entry name" value="TONB_DEPENDENT_REC_3"/>
    <property type="match status" value="1"/>
</dbReference>
<sequence>MLTRKNKLKKKILLQAITLTFSNIAVVGVVQAQDNVPTQKVEVTGSSIKRIASEGALPIQTITAEMIERSGATSMPELLQSMPIMQDVWTKSAGVGASGQGNGIQNANLHGIGSNYTLTLVNGRRMAAFGGGGNSSDLNAIPLSAIERVEILTDGASAIYGSDAVGGVINFILKKNATFKTIEANINRPTQGVPGTTKRMSATFGFGDIATDKYNIILGISANDTSALDAKDRKFSNTGIHPLSVNGKPYAIVESNVNSSPANLNITTKDKKVTSFNPVLLSTGSCPVDGHVAVGDLCRFDFAHVVQLQGPEKEHKIFSTMNFDLAENLNFYVDAWISKNVQTPEYAPPAGSRTLTLGSPLYNKYVLPNLQKYNINPTNVTRATYTYRLMDAGRRGVETEANARHLALGFQGNLKGWDYDASYTISQSLRINNWKTGFLYGSKYNALIDEGKFDPFAVPNADSKSAMSSAVIREEWYRNRGTNSIFNARASRPLFDLPGGAAMISVGGEHYTRSFVYTPTALGMGRNTIQPNYTETILGGDQGLLPTDAKRKTYAFFSELFMPVRKDWEVSGAFRFDHADKIHSNKVYDPDGNPLAPADVGKSYSGITYKLSTAFRPISNLLLRASIGSSFTAPSLYDITDKLDYSGTTSAEYPCPITKGPLLQYCEPGNASYGVFYGGNSSAGPNGLKAERARQFTAGFRYEPNDMFSIGFDWYKMKIRDQILTLSSTDVFTRPQDYQDLFRSWFDTDENKTLIAAQLVSTNRYSSLMQGIDWDHSFKTKTAFGALKLAWTGTYAMNNEYQYPGKTPIGQIANADNGGSGLLRWSSMLTATLYVSNVWSHMFSMKNTAGYHDRSYTAADKMVLEVLPNGTYGPAIDYKSDVGRATIFNWQTRAVINKNLSVSVGVKNLLNTDPLFSISTLGDSRGFNSRLASPLGRQINLVAKYTF</sequence>
<feature type="domain" description="TonB-dependent receptor plug" evidence="14">
    <location>
        <begin position="57"/>
        <end position="168"/>
    </location>
</feature>
<keyword evidence="4 10" id="KW-1134">Transmembrane beta strand</keyword>
<comment type="subcellular location">
    <subcellularLocation>
        <location evidence="1 10">Cell outer membrane</location>
        <topology evidence="1 10">Multi-pass membrane protein</topology>
    </subcellularLocation>
</comment>
<keyword evidence="16" id="KW-1185">Reference proteome</keyword>
<feature type="domain" description="TonB-dependent receptor-like beta-barrel" evidence="13">
    <location>
        <begin position="375"/>
        <end position="909"/>
    </location>
</feature>
<accession>A0ABR6Y8Q0</accession>
<evidence type="ECO:0000256" key="11">
    <source>
        <dbReference type="RuleBase" id="RU003357"/>
    </source>
</evidence>
<keyword evidence="12" id="KW-0732">Signal</keyword>
<evidence type="ECO:0000313" key="16">
    <source>
        <dbReference type="Proteomes" id="UP000624279"/>
    </source>
</evidence>
<proteinExistence type="inferred from homology"/>
<evidence type="ECO:0000256" key="1">
    <source>
        <dbReference type="ARBA" id="ARBA00004571"/>
    </source>
</evidence>
<evidence type="ECO:0000256" key="8">
    <source>
        <dbReference type="ARBA" id="ARBA00023170"/>
    </source>
</evidence>
<evidence type="ECO:0000313" key="15">
    <source>
        <dbReference type="EMBL" id="MBC3872986.1"/>
    </source>
</evidence>
<dbReference type="Gene3D" id="2.170.130.10">
    <property type="entry name" value="TonB-dependent receptor, plug domain"/>
    <property type="match status" value="1"/>
</dbReference>
<evidence type="ECO:0000256" key="3">
    <source>
        <dbReference type="ARBA" id="ARBA00022448"/>
    </source>
</evidence>